<dbReference type="Proteomes" id="UP000225448">
    <property type="component" value="Segment"/>
</dbReference>
<name>A0A1Y0SZT8_9CAUD</name>
<gene>
    <name evidence="1" type="ORF">PHABIO_418</name>
</gene>
<dbReference type="EMBL" id="MF042360">
    <property type="protein sequence ID" value="ARV77049.1"/>
    <property type="molecule type" value="Genomic_DNA"/>
</dbReference>
<protein>
    <submittedName>
        <fullName evidence="1">Uncharacterized protein</fullName>
    </submittedName>
</protein>
<evidence type="ECO:0000313" key="2">
    <source>
        <dbReference type="Proteomes" id="UP000225448"/>
    </source>
</evidence>
<evidence type="ECO:0000313" key="1">
    <source>
        <dbReference type="EMBL" id="ARV77049.1"/>
    </source>
</evidence>
<reference evidence="1 2" key="1">
    <citation type="submission" date="2017-05" db="EMBL/GenBank/DDBJ databases">
        <authorList>
            <person name="Song R."/>
            <person name="Chenine A.L."/>
            <person name="Ruprecht R.M."/>
        </authorList>
    </citation>
    <scope>NUCLEOTIDE SEQUENCE [LARGE SCALE GENOMIC DNA]</scope>
</reference>
<keyword evidence="2" id="KW-1185">Reference proteome</keyword>
<proteinExistence type="predicted"/>
<accession>A0A1Y0SZT8</accession>
<sequence>MSIPTYADRIAAKYETQYPLIKESINSAILTGYTHTSSNGFTYFIAGVGEGWPEEELVNYLIKEYDQAGWILEFEWADRDAEAGRVIVEIYKKAE</sequence>
<organism evidence="1 2">
    <name type="scientific">Pseudomonas phage Phabio</name>
    <dbReference type="NCBI Taxonomy" id="2006668"/>
    <lineage>
        <taxon>Viruses</taxon>
        <taxon>Duplodnaviria</taxon>
        <taxon>Heunggongvirae</taxon>
        <taxon>Uroviricota</taxon>
        <taxon>Caudoviricetes</taxon>
        <taxon>Chimalliviridae</taxon>
        <taxon>Phabiovirus</taxon>
        <taxon>Phabiovirus phabio</taxon>
    </lineage>
</organism>